<accession>A0ABS4NXP3</accession>
<comment type="caution">
    <text evidence="1">The sequence shown here is derived from an EMBL/GenBank/DDBJ whole genome shotgun (WGS) entry which is preliminary data.</text>
</comment>
<proteinExistence type="predicted"/>
<evidence type="ECO:0000313" key="2">
    <source>
        <dbReference type="Proteomes" id="UP000773462"/>
    </source>
</evidence>
<organism evidence="1 2">
    <name type="scientific">Paenibacillus silagei</name>
    <dbReference type="NCBI Taxonomy" id="1670801"/>
    <lineage>
        <taxon>Bacteria</taxon>
        <taxon>Bacillati</taxon>
        <taxon>Bacillota</taxon>
        <taxon>Bacilli</taxon>
        <taxon>Bacillales</taxon>
        <taxon>Paenibacillaceae</taxon>
        <taxon>Paenibacillus</taxon>
    </lineage>
</organism>
<evidence type="ECO:0000313" key="1">
    <source>
        <dbReference type="EMBL" id="MBP2114838.1"/>
    </source>
</evidence>
<keyword evidence="2" id="KW-1185">Reference proteome</keyword>
<name>A0ABS4NXP3_9BACL</name>
<reference evidence="1 2" key="1">
    <citation type="submission" date="2021-03" db="EMBL/GenBank/DDBJ databases">
        <title>Genomic Encyclopedia of Type Strains, Phase IV (KMG-IV): sequencing the most valuable type-strain genomes for metagenomic binning, comparative biology and taxonomic classification.</title>
        <authorList>
            <person name="Goeker M."/>
        </authorList>
    </citation>
    <scope>NUCLEOTIDE SEQUENCE [LARGE SCALE GENOMIC DNA]</scope>
    <source>
        <strain evidence="1 2">DSM 101953</strain>
    </source>
</reference>
<dbReference type="Proteomes" id="UP000773462">
    <property type="component" value="Unassembled WGS sequence"/>
</dbReference>
<dbReference type="EMBL" id="JAGGLV010000020">
    <property type="protein sequence ID" value="MBP2114838.1"/>
    <property type="molecule type" value="Genomic_DNA"/>
</dbReference>
<protein>
    <submittedName>
        <fullName evidence="1">Uncharacterized protein</fullName>
    </submittedName>
</protein>
<sequence>MIAFISILIIYLSLQLGLIHYEFFKLWAYAVMDIGYSP</sequence>
<gene>
    <name evidence="1" type="ORF">J2Z70_005022</name>
</gene>